<protein>
    <submittedName>
        <fullName evidence="1">Uncharacterized protein</fullName>
    </submittedName>
</protein>
<proteinExistence type="predicted"/>
<dbReference type="EMBL" id="JALJOV010002014">
    <property type="protein sequence ID" value="KAK9836249.1"/>
    <property type="molecule type" value="Genomic_DNA"/>
</dbReference>
<gene>
    <name evidence="1" type="ORF">WJX84_007149</name>
</gene>
<reference evidence="1 2" key="1">
    <citation type="journal article" date="2024" name="Nat. Commun.">
        <title>Phylogenomics reveals the evolutionary origins of lichenization in chlorophyte algae.</title>
        <authorList>
            <person name="Puginier C."/>
            <person name="Libourel C."/>
            <person name="Otte J."/>
            <person name="Skaloud P."/>
            <person name="Haon M."/>
            <person name="Grisel S."/>
            <person name="Petersen M."/>
            <person name="Berrin J.G."/>
            <person name="Delaux P.M."/>
            <person name="Dal Grande F."/>
            <person name="Keller J."/>
        </authorList>
    </citation>
    <scope>NUCLEOTIDE SEQUENCE [LARGE SCALE GENOMIC DNA]</scope>
    <source>
        <strain evidence="1 2">SAG 2523</strain>
    </source>
</reference>
<dbReference type="Proteomes" id="UP001485043">
    <property type="component" value="Unassembled WGS sequence"/>
</dbReference>
<sequence length="112" mass="12260">MAKAHRQVALQMAHEKEMKQSPSLGVQPNLGSADCASTNGSNGCCTSFSAQAAPNTAWECVALMHLLAYTHDAAGREKAIFDWRCYRSKKMIVWVSSHIGSSFMDARRQLNG</sequence>
<evidence type="ECO:0000313" key="1">
    <source>
        <dbReference type="EMBL" id="KAK9836249.1"/>
    </source>
</evidence>
<accession>A0AAW1RQX1</accession>
<dbReference type="AlphaFoldDB" id="A0AAW1RQX1"/>
<keyword evidence="2" id="KW-1185">Reference proteome</keyword>
<name>A0AAW1RQX1_9CHLO</name>
<evidence type="ECO:0000313" key="2">
    <source>
        <dbReference type="Proteomes" id="UP001485043"/>
    </source>
</evidence>
<comment type="caution">
    <text evidence="1">The sequence shown here is derived from an EMBL/GenBank/DDBJ whole genome shotgun (WGS) entry which is preliminary data.</text>
</comment>
<organism evidence="1 2">
    <name type="scientific">Apatococcus fuscideae</name>
    <dbReference type="NCBI Taxonomy" id="2026836"/>
    <lineage>
        <taxon>Eukaryota</taxon>
        <taxon>Viridiplantae</taxon>
        <taxon>Chlorophyta</taxon>
        <taxon>core chlorophytes</taxon>
        <taxon>Trebouxiophyceae</taxon>
        <taxon>Chlorellales</taxon>
        <taxon>Chlorellaceae</taxon>
        <taxon>Apatococcus</taxon>
    </lineage>
</organism>